<feature type="chain" id="PRO_5019339315" evidence="1">
    <location>
        <begin position="26"/>
        <end position="284"/>
    </location>
</feature>
<dbReference type="Proteomes" id="UP000289340">
    <property type="component" value="Chromosome 7"/>
</dbReference>
<comment type="caution">
    <text evidence="2">The sequence shown here is derived from an EMBL/GenBank/DDBJ whole genome shotgun (WGS) entry which is preliminary data.</text>
</comment>
<dbReference type="AlphaFoldDB" id="A0A445JXM7"/>
<dbReference type="EMBL" id="QZWG01000007">
    <property type="protein sequence ID" value="RZC03229.1"/>
    <property type="molecule type" value="Genomic_DNA"/>
</dbReference>
<protein>
    <submittedName>
        <fullName evidence="2">Uncharacterized protein</fullName>
    </submittedName>
</protein>
<sequence>MLKPPGFRNAFSLLLHHLLLALVSARGSHKTTWNTLTSWCCFRAFPLQALVAPRHFGLASLVDRGLFCEHQIRIWITTRMKERAAALAEGLPAPTLCSSGDVRDLNIEYFKYAHQHRITEGQNKVVITYRMWARLMSSTNQPSFTIAKTISEEKREEEANGHVPKAWSWSKAFIKEFDPSLYTLNKFSCIALAGVSTEYLIYGFSEGGLDDIRKLDLLLKGLGFTQKKADSHVRWPLLNTVLVLWRHEAARGKVAEALSMGKSIGSCIDIIENSINVSDLLLKL</sequence>
<keyword evidence="1" id="KW-0732">Signal</keyword>
<name>A0A445JXM7_GLYSO</name>
<keyword evidence="3" id="KW-1185">Reference proteome</keyword>
<organism evidence="2 3">
    <name type="scientific">Glycine soja</name>
    <name type="common">Wild soybean</name>
    <dbReference type="NCBI Taxonomy" id="3848"/>
    <lineage>
        <taxon>Eukaryota</taxon>
        <taxon>Viridiplantae</taxon>
        <taxon>Streptophyta</taxon>
        <taxon>Embryophyta</taxon>
        <taxon>Tracheophyta</taxon>
        <taxon>Spermatophyta</taxon>
        <taxon>Magnoliopsida</taxon>
        <taxon>eudicotyledons</taxon>
        <taxon>Gunneridae</taxon>
        <taxon>Pentapetalae</taxon>
        <taxon>rosids</taxon>
        <taxon>fabids</taxon>
        <taxon>Fabales</taxon>
        <taxon>Fabaceae</taxon>
        <taxon>Papilionoideae</taxon>
        <taxon>50 kb inversion clade</taxon>
        <taxon>NPAAA clade</taxon>
        <taxon>indigoferoid/millettioid clade</taxon>
        <taxon>Phaseoleae</taxon>
        <taxon>Glycine</taxon>
        <taxon>Glycine subgen. Soja</taxon>
    </lineage>
</organism>
<dbReference type="PANTHER" id="PTHR33471">
    <property type="entry name" value="ATP-DEPENDENT ZINC METALLOPROTEASE-RELATED"/>
    <property type="match status" value="1"/>
</dbReference>
<evidence type="ECO:0000313" key="3">
    <source>
        <dbReference type="Proteomes" id="UP000289340"/>
    </source>
</evidence>
<evidence type="ECO:0000256" key="1">
    <source>
        <dbReference type="SAM" id="SignalP"/>
    </source>
</evidence>
<evidence type="ECO:0000313" key="2">
    <source>
        <dbReference type="EMBL" id="RZC03229.1"/>
    </source>
</evidence>
<dbReference type="PANTHER" id="PTHR33471:SF1">
    <property type="entry name" value="OS01G0382700 PROTEIN"/>
    <property type="match status" value="1"/>
</dbReference>
<proteinExistence type="predicted"/>
<reference evidence="2 3" key="1">
    <citation type="submission" date="2018-09" db="EMBL/GenBank/DDBJ databases">
        <title>A high-quality reference genome of wild soybean provides a powerful tool to mine soybean genomes.</title>
        <authorList>
            <person name="Xie M."/>
            <person name="Chung C.Y.L."/>
            <person name="Li M.-W."/>
            <person name="Wong F.-L."/>
            <person name="Chan T.-F."/>
            <person name="Lam H.-M."/>
        </authorList>
    </citation>
    <scope>NUCLEOTIDE SEQUENCE [LARGE SCALE GENOMIC DNA]</scope>
    <source>
        <strain evidence="3">cv. W05</strain>
        <tissue evidence="2">Hypocotyl of etiolated seedlings</tissue>
    </source>
</reference>
<feature type="signal peptide" evidence="1">
    <location>
        <begin position="1"/>
        <end position="25"/>
    </location>
</feature>
<accession>A0A445JXM7</accession>
<gene>
    <name evidence="2" type="ORF">D0Y65_018059</name>
</gene>